<dbReference type="Proteomes" id="UP000275012">
    <property type="component" value="Unassembled WGS sequence"/>
</dbReference>
<feature type="domain" description="Protein SirB1 N-terminal" evidence="3">
    <location>
        <begin position="81"/>
        <end position="236"/>
    </location>
</feature>
<dbReference type="InterPro" id="IPR032698">
    <property type="entry name" value="SirB1_N"/>
</dbReference>
<comment type="caution">
    <text evidence="4">The sequence shown here is derived from an EMBL/GenBank/DDBJ whole genome shotgun (WGS) entry which is preliminary data.</text>
</comment>
<evidence type="ECO:0000256" key="2">
    <source>
        <dbReference type="SAM" id="SignalP"/>
    </source>
</evidence>
<feature type="signal peptide" evidence="2">
    <location>
        <begin position="1"/>
        <end position="22"/>
    </location>
</feature>
<protein>
    <recommendedName>
        <fullName evidence="3">Protein SirB1 N-terminal domain-containing protein</fullName>
    </recommendedName>
</protein>
<feature type="chain" id="PRO_5018074395" description="Protein SirB1 N-terminal domain-containing protein" evidence="2">
    <location>
        <begin position="23"/>
        <end position="350"/>
    </location>
</feature>
<dbReference type="OrthoDB" id="7605060at2"/>
<sequence>MRFWLIILLCTGLSVTCPDALAANTGKQRANQPMPPKPAQDPALGPIRALVATPENQVDLARAKLAIDQFIDSTIDVPGTLRRLDALAAGVKARFPANANDAVKMELLLASLGQPGPWNDYRPFSYDLDDPSGKIIRNKLLSTYLDTRKGNCVSMPILLVILGQKLDLNLTLATAPQHVLAKFHNPYDGKWVNVEATSGGFKLDSSYQHDMGITPRAMANGIYLRPLSKRESLGVMLSTLMESYRDKRKYTKQIEVADMALKLDPKDTAAMLQKGSAHYLIMKTNYMDRYPSQAAIPPEKQAEFAILARANILWFQKAEALGWAQPTTRQDTTYQQVIQRTKEAQQGARP</sequence>
<proteinExistence type="inferred from homology"/>
<reference evidence="4 5" key="1">
    <citation type="submission" date="2018-10" db="EMBL/GenBank/DDBJ databases">
        <title>Proposal of Lysobacter pythonis sp. nov. isolated from royal pythons (Python regius).</title>
        <authorList>
            <person name="Hans-Juergen B."/>
            <person name="Huptas C."/>
            <person name="Sandra B."/>
            <person name="Igor L."/>
            <person name="Joachim S."/>
            <person name="Siegfried S."/>
            <person name="Mareike W."/>
            <person name="Peter K."/>
        </authorList>
    </citation>
    <scope>NUCLEOTIDE SEQUENCE [LARGE SCALE GENOMIC DNA]</scope>
    <source>
        <strain evidence="4 5">4284/11</strain>
    </source>
</reference>
<accession>A0A3M2HZK7</accession>
<keyword evidence="5" id="KW-1185">Reference proteome</keyword>
<dbReference type="EMBL" id="RFLY01000009">
    <property type="protein sequence ID" value="RMH92849.1"/>
    <property type="molecule type" value="Genomic_DNA"/>
</dbReference>
<dbReference type="AlphaFoldDB" id="A0A3M2HZK7"/>
<gene>
    <name evidence="4" type="ORF">EBB59_07765</name>
</gene>
<evidence type="ECO:0000259" key="3">
    <source>
        <dbReference type="Pfam" id="PF13369"/>
    </source>
</evidence>
<name>A0A3M2HZK7_9GAMM</name>
<evidence type="ECO:0000256" key="1">
    <source>
        <dbReference type="ARBA" id="ARBA00007100"/>
    </source>
</evidence>
<dbReference type="RefSeq" id="WP_122101583.1">
    <property type="nucleotide sequence ID" value="NZ_RFLY01000009.1"/>
</dbReference>
<organism evidence="4 5">
    <name type="scientific">Solilutibacter pythonis</name>
    <dbReference type="NCBI Taxonomy" id="2483112"/>
    <lineage>
        <taxon>Bacteria</taxon>
        <taxon>Pseudomonadati</taxon>
        <taxon>Pseudomonadota</taxon>
        <taxon>Gammaproteobacteria</taxon>
        <taxon>Lysobacterales</taxon>
        <taxon>Lysobacteraceae</taxon>
        <taxon>Solilutibacter</taxon>
    </lineage>
</organism>
<evidence type="ECO:0000313" key="4">
    <source>
        <dbReference type="EMBL" id="RMH92849.1"/>
    </source>
</evidence>
<evidence type="ECO:0000313" key="5">
    <source>
        <dbReference type="Proteomes" id="UP000275012"/>
    </source>
</evidence>
<comment type="similarity">
    <text evidence="1">Belongs to the UPF0162 family.</text>
</comment>
<keyword evidence="2" id="KW-0732">Signal</keyword>
<dbReference type="Pfam" id="PF13369">
    <property type="entry name" value="Transglut_core2"/>
    <property type="match status" value="1"/>
</dbReference>